<dbReference type="EMBL" id="BPTT01000001">
    <property type="protein sequence ID" value="GJG32641.1"/>
    <property type="molecule type" value="Genomic_DNA"/>
</dbReference>
<proteinExistence type="predicted"/>
<evidence type="ECO:0000313" key="1">
    <source>
        <dbReference type="EMBL" id="GJG32641.1"/>
    </source>
</evidence>
<evidence type="ECO:0000313" key="2">
    <source>
        <dbReference type="EMBL" id="SHM59482.1"/>
    </source>
</evidence>
<organism evidence="2 3">
    <name type="scientific">Xylanibacter ruminicola</name>
    <name type="common">Prevotella ruminicola</name>
    <dbReference type="NCBI Taxonomy" id="839"/>
    <lineage>
        <taxon>Bacteria</taxon>
        <taxon>Pseudomonadati</taxon>
        <taxon>Bacteroidota</taxon>
        <taxon>Bacteroidia</taxon>
        <taxon>Bacteroidales</taxon>
        <taxon>Prevotellaceae</taxon>
        <taxon>Xylanibacter</taxon>
    </lineage>
</organism>
<dbReference type="GeneID" id="31499788"/>
<sequence length="128" mass="14806">MLYEDLSKKIVHAAHLVHDELKFGFLEAVYGNALYKELSRMGLKCECQKPLDVYYKGDKVGHYVADMVVEDKIIIELKAVTDLRPEHEWQLINYLAATHMELGLLINFGRSVKVRRKILTKEGQTDEE</sequence>
<dbReference type="OrthoDB" id="9806869at2"/>
<accession>A0A1M7K2D3</accession>
<dbReference type="InterPro" id="IPR026350">
    <property type="entry name" value="GxxExxY"/>
</dbReference>
<name>A0A1M7K2D3_XYLRU</name>
<dbReference type="Proteomes" id="UP000887097">
    <property type="component" value="Unassembled WGS sequence"/>
</dbReference>
<dbReference type="NCBIfam" id="TIGR04256">
    <property type="entry name" value="GxxExxY"/>
    <property type="match status" value="1"/>
</dbReference>
<gene>
    <name evidence="1" type="ORF">PRMUPPPA20_07500</name>
    <name evidence="2" type="ORF">SAMN04488494_2251</name>
</gene>
<dbReference type="Proteomes" id="UP000184280">
    <property type="component" value="Unassembled WGS sequence"/>
</dbReference>
<dbReference type="EMBL" id="FRCJ01000004">
    <property type="protein sequence ID" value="SHM59482.1"/>
    <property type="molecule type" value="Genomic_DNA"/>
</dbReference>
<dbReference type="AlphaFoldDB" id="A0A1M7K2D3"/>
<dbReference type="Pfam" id="PF13366">
    <property type="entry name" value="PDDEXK_3"/>
    <property type="match status" value="1"/>
</dbReference>
<dbReference type="RefSeq" id="WP_033149385.1">
    <property type="nucleotide sequence ID" value="NZ_BPTT01000001.1"/>
</dbReference>
<evidence type="ECO:0000313" key="3">
    <source>
        <dbReference type="Proteomes" id="UP000184280"/>
    </source>
</evidence>
<reference evidence="1" key="2">
    <citation type="submission" date="2021-08" db="EMBL/GenBank/DDBJ databases">
        <title>Prevotella lacticifex sp. nov., isolated from rumen of cow.</title>
        <authorList>
            <person name="Shinkai T."/>
            <person name="Ikeyama N."/>
            <person name="Kumagai M."/>
            <person name="Ohmori H."/>
            <person name="Sakamoto M."/>
            <person name="Ohkuma M."/>
            <person name="Mitsumori M."/>
        </authorList>
    </citation>
    <scope>NUCLEOTIDE SEQUENCE</scope>
    <source>
        <strain evidence="1">JCM 8259</strain>
    </source>
</reference>
<reference evidence="2 3" key="1">
    <citation type="submission" date="2016-11" db="EMBL/GenBank/DDBJ databases">
        <authorList>
            <person name="Jaros S."/>
            <person name="Januszkiewicz K."/>
            <person name="Wedrychowicz H."/>
        </authorList>
    </citation>
    <scope>NUCLEOTIDE SEQUENCE [LARGE SCALE GENOMIC DNA]</scope>
    <source>
        <strain evidence="2 3">BPI-34</strain>
    </source>
</reference>
<protein>
    <submittedName>
        <fullName evidence="2">GxxExxY protein</fullName>
    </submittedName>
</protein>